<keyword evidence="1" id="KW-0812">Transmembrane</keyword>
<evidence type="ECO:0000313" key="2">
    <source>
        <dbReference type="EMBL" id="RZC35615.1"/>
    </source>
</evidence>
<keyword evidence="3" id="KW-1185">Reference proteome</keyword>
<evidence type="ECO:0000256" key="1">
    <source>
        <dbReference type="SAM" id="Phobius"/>
    </source>
</evidence>
<sequence>MTESYFRNGHRINGEWSYSLQNCLEGIRIQFPHIPCIFQYKETITITSLRCNYSFLFYGNFVKFHYILLVIIKLWVQKMCTTENDNILGEQLRDESAEFLHLKLRHFQCIIV</sequence>
<feature type="transmembrane region" description="Helical" evidence="1">
    <location>
        <begin position="55"/>
        <end position="76"/>
    </location>
</feature>
<evidence type="ECO:0000313" key="3">
    <source>
        <dbReference type="Proteomes" id="UP000292052"/>
    </source>
</evidence>
<dbReference type="EMBL" id="QDEB01069398">
    <property type="protein sequence ID" value="RZC35615.1"/>
    <property type="molecule type" value="Genomic_DNA"/>
</dbReference>
<dbReference type="AlphaFoldDB" id="A0A482VRY7"/>
<keyword evidence="1" id="KW-1133">Transmembrane helix</keyword>
<accession>A0A482VRY7</accession>
<comment type="caution">
    <text evidence="2">The sequence shown here is derived from an EMBL/GenBank/DDBJ whole genome shotgun (WGS) entry which is preliminary data.</text>
</comment>
<reference evidence="2 3" key="1">
    <citation type="submission" date="2017-03" db="EMBL/GenBank/DDBJ databases">
        <title>Genome of the blue death feigning beetle - Asbolus verrucosus.</title>
        <authorList>
            <person name="Rider S.D."/>
        </authorList>
    </citation>
    <scope>NUCLEOTIDE SEQUENCE [LARGE SCALE GENOMIC DNA]</scope>
    <source>
        <strain evidence="2">Butters</strain>
        <tissue evidence="2">Head and leg muscle</tissue>
    </source>
</reference>
<organism evidence="2 3">
    <name type="scientific">Asbolus verrucosus</name>
    <name type="common">Desert ironclad beetle</name>
    <dbReference type="NCBI Taxonomy" id="1661398"/>
    <lineage>
        <taxon>Eukaryota</taxon>
        <taxon>Metazoa</taxon>
        <taxon>Ecdysozoa</taxon>
        <taxon>Arthropoda</taxon>
        <taxon>Hexapoda</taxon>
        <taxon>Insecta</taxon>
        <taxon>Pterygota</taxon>
        <taxon>Neoptera</taxon>
        <taxon>Endopterygota</taxon>
        <taxon>Coleoptera</taxon>
        <taxon>Polyphaga</taxon>
        <taxon>Cucujiformia</taxon>
        <taxon>Tenebrionidae</taxon>
        <taxon>Pimeliinae</taxon>
        <taxon>Asbolus</taxon>
    </lineage>
</organism>
<protein>
    <submittedName>
        <fullName evidence="2">Uncharacterized protein</fullName>
    </submittedName>
</protein>
<name>A0A482VRY7_ASBVE</name>
<dbReference type="Proteomes" id="UP000292052">
    <property type="component" value="Unassembled WGS sequence"/>
</dbReference>
<keyword evidence="1" id="KW-0472">Membrane</keyword>
<gene>
    <name evidence="2" type="ORF">BDFB_014086</name>
</gene>
<proteinExistence type="predicted"/>